<dbReference type="EMBL" id="GGEC01005531">
    <property type="protein sequence ID" value="MBW86014.1"/>
    <property type="molecule type" value="Transcribed_RNA"/>
</dbReference>
<dbReference type="AlphaFoldDB" id="A0A2P2IXR7"/>
<evidence type="ECO:0000313" key="1">
    <source>
        <dbReference type="EMBL" id="MBW86014.1"/>
    </source>
</evidence>
<keyword evidence="1" id="KW-0808">Transferase</keyword>
<keyword evidence="1" id="KW-0418">Kinase</keyword>
<protein>
    <submittedName>
        <fullName evidence="1">Putative receptor-like serine/threonine-protein kinase At5g57670</fullName>
    </submittedName>
</protein>
<name>A0A2P2IXR7_RHIMU</name>
<dbReference type="GO" id="GO:0016301">
    <property type="term" value="F:kinase activity"/>
    <property type="evidence" value="ECO:0007669"/>
    <property type="project" value="UniProtKB-KW"/>
</dbReference>
<organism evidence="1">
    <name type="scientific">Rhizophora mucronata</name>
    <name type="common">Asiatic mangrove</name>
    <dbReference type="NCBI Taxonomy" id="61149"/>
    <lineage>
        <taxon>Eukaryota</taxon>
        <taxon>Viridiplantae</taxon>
        <taxon>Streptophyta</taxon>
        <taxon>Embryophyta</taxon>
        <taxon>Tracheophyta</taxon>
        <taxon>Spermatophyta</taxon>
        <taxon>Magnoliopsida</taxon>
        <taxon>eudicotyledons</taxon>
        <taxon>Gunneridae</taxon>
        <taxon>Pentapetalae</taxon>
        <taxon>rosids</taxon>
        <taxon>fabids</taxon>
        <taxon>Malpighiales</taxon>
        <taxon>Rhizophoraceae</taxon>
        <taxon>Rhizophora</taxon>
    </lineage>
</organism>
<reference evidence="1" key="1">
    <citation type="submission" date="2018-02" db="EMBL/GenBank/DDBJ databases">
        <title>Rhizophora mucronata_Transcriptome.</title>
        <authorList>
            <person name="Meera S.P."/>
            <person name="Sreeshan A."/>
            <person name="Augustine A."/>
        </authorList>
    </citation>
    <scope>NUCLEOTIDE SEQUENCE</scope>
    <source>
        <tissue evidence="1">Leaf</tissue>
    </source>
</reference>
<proteinExistence type="predicted"/>
<keyword evidence="1" id="KW-0675">Receptor</keyword>
<sequence length="87" mass="9643">MWRATTVPPGCATLTKAQVKSSLLCESSFTPTITAEPLEPAVSTSPACCNIFIFCFYDSNFKWVLLSSWSCLVAVVFPRPEHHLTFI</sequence>
<accession>A0A2P2IXR7</accession>